<dbReference type="Pfam" id="PF00144">
    <property type="entry name" value="Beta-lactamase"/>
    <property type="match status" value="1"/>
</dbReference>
<reference evidence="2 3" key="2">
    <citation type="submission" date="2018-10" db="EMBL/GenBank/DDBJ databases">
        <authorList>
            <consortium name="Pathogen Informatics"/>
        </authorList>
    </citation>
    <scope>NUCLEOTIDE SEQUENCE [LARGE SCALE GENOMIC DNA]</scope>
</reference>
<evidence type="ECO:0000313" key="4">
    <source>
        <dbReference type="WBParaSite" id="EVEC_0001040901-mRNA-1"/>
    </source>
</evidence>
<dbReference type="InterPro" id="IPR052907">
    <property type="entry name" value="Beta-lactamase/esterase"/>
</dbReference>
<proteinExistence type="predicted"/>
<dbReference type="Gene3D" id="3.40.710.10">
    <property type="entry name" value="DD-peptidase/beta-lactamase superfamily"/>
    <property type="match status" value="1"/>
</dbReference>
<dbReference type="PANTHER" id="PTHR43319">
    <property type="entry name" value="BETA-LACTAMASE-RELATED"/>
    <property type="match status" value="1"/>
</dbReference>
<dbReference type="Proteomes" id="UP000274131">
    <property type="component" value="Unassembled WGS sequence"/>
</dbReference>
<dbReference type="EMBL" id="UXUI01010277">
    <property type="protein sequence ID" value="VDD95003.1"/>
    <property type="molecule type" value="Genomic_DNA"/>
</dbReference>
<dbReference type="WBParaSite" id="EVEC_0001040901-mRNA-1">
    <property type="protein sequence ID" value="EVEC_0001040901-mRNA-1"/>
    <property type="gene ID" value="EVEC_0001040901"/>
</dbReference>
<accession>A0A0N4VHV8</accession>
<name>A0A0N4VHV8_ENTVE</name>
<dbReference type="OrthoDB" id="5946976at2759"/>
<keyword evidence="3" id="KW-1185">Reference proteome</keyword>
<gene>
    <name evidence="2" type="ORF">EVEC_LOCUS9754</name>
</gene>
<organism evidence="4">
    <name type="scientific">Enterobius vermicularis</name>
    <name type="common">Human pinworm</name>
    <dbReference type="NCBI Taxonomy" id="51028"/>
    <lineage>
        <taxon>Eukaryota</taxon>
        <taxon>Metazoa</taxon>
        <taxon>Ecdysozoa</taxon>
        <taxon>Nematoda</taxon>
        <taxon>Chromadorea</taxon>
        <taxon>Rhabditida</taxon>
        <taxon>Spirurina</taxon>
        <taxon>Oxyuridomorpha</taxon>
        <taxon>Oxyuroidea</taxon>
        <taxon>Oxyuridae</taxon>
        <taxon>Enterobius</taxon>
    </lineage>
</organism>
<evidence type="ECO:0000313" key="3">
    <source>
        <dbReference type="Proteomes" id="UP000274131"/>
    </source>
</evidence>
<evidence type="ECO:0000259" key="1">
    <source>
        <dbReference type="Pfam" id="PF00144"/>
    </source>
</evidence>
<sequence>MFRKNFHDGWEREGAALAVYHKGELVVDLQGGYADASSLRPWTPETRTVIFSASKAVGALCIGMLVDRGHLQYSDKVSQYWPEFAQNGKENITIDWVMSHRAGLAAFDEPISKSDAFDPERIAKIIEKQKPNWIPGTKSGYHAITYGWLVDQIVRRADPLKRGIGRFFREEIAVPYGIDFHIGLPTSEEHTVSRLSLPSNLHLMKEVLYDPRILVMLGILNLRPPNSIAWKVRGNPDWLKLESNKISFNDPEVHRMEQVAALGITKARDLGKLFALFLSRKLVSNETLSLYKKPQISSVLDEVILAPMAKGHGFYYEKHPYKKGAWLFGHPGYGGSNVMMDMDNEIVIAYVSNGLKTGMGELTRTYRLIRNAVLSSV</sequence>
<reference evidence="4" key="1">
    <citation type="submission" date="2017-02" db="UniProtKB">
        <authorList>
            <consortium name="WormBaseParasite"/>
        </authorList>
    </citation>
    <scope>IDENTIFICATION</scope>
</reference>
<dbReference type="InterPro" id="IPR012338">
    <property type="entry name" value="Beta-lactam/transpept-like"/>
</dbReference>
<dbReference type="InterPro" id="IPR001466">
    <property type="entry name" value="Beta-lactam-related"/>
</dbReference>
<protein>
    <submittedName>
        <fullName evidence="4">Beta-lactamase domain-containing protein</fullName>
    </submittedName>
</protein>
<feature type="domain" description="Beta-lactamase-related" evidence="1">
    <location>
        <begin position="2"/>
        <end position="364"/>
    </location>
</feature>
<dbReference type="STRING" id="51028.A0A0N4VHV8"/>
<dbReference type="AlphaFoldDB" id="A0A0N4VHV8"/>
<dbReference type="PANTHER" id="PTHR43319:SF4">
    <property type="entry name" value="BETA-LACTAMASE DOMAIN-CONTAINING PROTEIN 2"/>
    <property type="match status" value="1"/>
</dbReference>
<evidence type="ECO:0000313" key="2">
    <source>
        <dbReference type="EMBL" id="VDD95003.1"/>
    </source>
</evidence>
<dbReference type="SUPFAM" id="SSF56601">
    <property type="entry name" value="beta-lactamase/transpeptidase-like"/>
    <property type="match status" value="1"/>
</dbReference>